<dbReference type="OrthoDB" id="1935929at2759"/>
<comment type="caution">
    <text evidence="1">The sequence shown here is derived from an EMBL/GenBank/DDBJ whole genome shotgun (WGS) entry which is preliminary data.</text>
</comment>
<name>A0A9Q1KE68_9CARY</name>
<proteinExistence type="predicted"/>
<dbReference type="PANTHER" id="PTHR33710:SF86">
    <property type="entry name" value="VIRAL MOVEMENT PROTEIN"/>
    <property type="match status" value="1"/>
</dbReference>
<dbReference type="PANTHER" id="PTHR33710">
    <property type="entry name" value="BNAC02G09200D PROTEIN"/>
    <property type="match status" value="1"/>
</dbReference>
<dbReference type="EMBL" id="JAKOGI010000156">
    <property type="protein sequence ID" value="KAJ8441713.1"/>
    <property type="molecule type" value="Genomic_DNA"/>
</dbReference>
<reference evidence="1" key="1">
    <citation type="submission" date="2022-04" db="EMBL/GenBank/DDBJ databases">
        <title>Carnegiea gigantea Genome sequencing and assembly v2.</title>
        <authorList>
            <person name="Copetti D."/>
            <person name="Sanderson M.J."/>
            <person name="Burquez A."/>
            <person name="Wojciechowski M.F."/>
        </authorList>
    </citation>
    <scope>NUCLEOTIDE SEQUENCE</scope>
    <source>
        <strain evidence="1">SGP5-SGP5p</strain>
        <tissue evidence="1">Aerial part</tissue>
    </source>
</reference>
<evidence type="ECO:0000313" key="2">
    <source>
        <dbReference type="Proteomes" id="UP001153076"/>
    </source>
</evidence>
<gene>
    <name evidence="1" type="ORF">Cgig2_019100</name>
</gene>
<accession>A0A9Q1KE68</accession>
<organism evidence="1 2">
    <name type="scientific">Carnegiea gigantea</name>
    <dbReference type="NCBI Taxonomy" id="171969"/>
    <lineage>
        <taxon>Eukaryota</taxon>
        <taxon>Viridiplantae</taxon>
        <taxon>Streptophyta</taxon>
        <taxon>Embryophyta</taxon>
        <taxon>Tracheophyta</taxon>
        <taxon>Spermatophyta</taxon>
        <taxon>Magnoliopsida</taxon>
        <taxon>eudicotyledons</taxon>
        <taxon>Gunneridae</taxon>
        <taxon>Pentapetalae</taxon>
        <taxon>Caryophyllales</taxon>
        <taxon>Cactineae</taxon>
        <taxon>Cactaceae</taxon>
        <taxon>Cactoideae</taxon>
        <taxon>Echinocereeae</taxon>
        <taxon>Carnegiea</taxon>
    </lineage>
</organism>
<sequence>MEVEYKEKRRRLLELCDGASGTRVRSLPTYAGLPPSTFPVTSTLGVPPDQVTMPLEDATTKQSNQDAPKHKLMKDKTTATVERKDVSVSLLSLSSNHVDISIRESSNDPVWRFTSLYEKLGGPSKRQPIVHKFHDTLEACDLFDLGYMGHDFTWWNGQSGRNSVEESLHHLCSSDEWLALFPHAMVEHLDEDVSDHLSLLLNTRPELHDGRQKRHCRRFEMM</sequence>
<protein>
    <submittedName>
        <fullName evidence="1">Uncharacterized protein</fullName>
    </submittedName>
</protein>
<dbReference type="Proteomes" id="UP001153076">
    <property type="component" value="Unassembled WGS sequence"/>
</dbReference>
<dbReference type="AlphaFoldDB" id="A0A9Q1KE68"/>
<evidence type="ECO:0000313" key="1">
    <source>
        <dbReference type="EMBL" id="KAJ8441713.1"/>
    </source>
</evidence>
<keyword evidence="2" id="KW-1185">Reference proteome</keyword>